<name>A0ABS4UXA5_9ACTN</name>
<protein>
    <submittedName>
        <fullName evidence="2">Uncharacterized protein</fullName>
    </submittedName>
</protein>
<comment type="caution">
    <text evidence="2">The sequence shown here is derived from an EMBL/GenBank/DDBJ whole genome shotgun (WGS) entry which is preliminary data.</text>
</comment>
<proteinExistence type="predicted"/>
<gene>
    <name evidence="2" type="ORF">JOF29_007403</name>
</gene>
<dbReference type="Proteomes" id="UP000755585">
    <property type="component" value="Unassembled WGS sequence"/>
</dbReference>
<evidence type="ECO:0000313" key="3">
    <source>
        <dbReference type="Proteomes" id="UP000755585"/>
    </source>
</evidence>
<reference evidence="2 3" key="1">
    <citation type="submission" date="2021-03" db="EMBL/GenBank/DDBJ databases">
        <title>Sequencing the genomes of 1000 actinobacteria strains.</title>
        <authorList>
            <person name="Klenk H.-P."/>
        </authorList>
    </citation>
    <scope>NUCLEOTIDE SEQUENCE [LARGE SCALE GENOMIC DNA]</scope>
    <source>
        <strain evidence="2 3">DSM 18824</strain>
    </source>
</reference>
<organism evidence="2 3">
    <name type="scientific">Kribbella aluminosa</name>
    <dbReference type="NCBI Taxonomy" id="416017"/>
    <lineage>
        <taxon>Bacteria</taxon>
        <taxon>Bacillati</taxon>
        <taxon>Actinomycetota</taxon>
        <taxon>Actinomycetes</taxon>
        <taxon>Propionibacteriales</taxon>
        <taxon>Kribbellaceae</taxon>
        <taxon>Kribbella</taxon>
    </lineage>
</organism>
<keyword evidence="3" id="KW-1185">Reference proteome</keyword>
<sequence>MVDDLLENHLAFAEAFAEVQSAAFLEEGEPDCDWWRQMFGERAVQNYAAPDQYLLRVDGDPASITLVLRTDSGRRRLRGRHETAVPRPRTRHQLARPGAT</sequence>
<dbReference type="EMBL" id="JAGINT010000002">
    <property type="protein sequence ID" value="MBP2356293.1"/>
    <property type="molecule type" value="Genomic_DNA"/>
</dbReference>
<feature type="region of interest" description="Disordered" evidence="1">
    <location>
        <begin position="77"/>
        <end position="100"/>
    </location>
</feature>
<evidence type="ECO:0000256" key="1">
    <source>
        <dbReference type="SAM" id="MobiDB-lite"/>
    </source>
</evidence>
<evidence type="ECO:0000313" key="2">
    <source>
        <dbReference type="EMBL" id="MBP2356293.1"/>
    </source>
</evidence>
<accession>A0ABS4UXA5</accession>